<proteinExistence type="predicted"/>
<reference evidence="3" key="1">
    <citation type="submission" date="2016-03" db="EMBL/GenBank/DDBJ databases">
        <authorList>
            <person name="Devillers H."/>
        </authorList>
    </citation>
    <scope>NUCLEOTIDE SEQUENCE [LARGE SCALE GENOMIC DNA]</scope>
</reference>
<dbReference type="OrthoDB" id="2447880at2759"/>
<feature type="compositionally biased region" description="Basic and acidic residues" evidence="1">
    <location>
        <begin position="269"/>
        <end position="282"/>
    </location>
</feature>
<protein>
    <submittedName>
        <fullName evidence="2">LAFE_0F09054g1_1</fullName>
    </submittedName>
</protein>
<name>A0A1G4MF54_LACFM</name>
<organism evidence="2 3">
    <name type="scientific">Lachancea fermentati</name>
    <name type="common">Zygosaccharomyces fermentati</name>
    <dbReference type="NCBI Taxonomy" id="4955"/>
    <lineage>
        <taxon>Eukaryota</taxon>
        <taxon>Fungi</taxon>
        <taxon>Dikarya</taxon>
        <taxon>Ascomycota</taxon>
        <taxon>Saccharomycotina</taxon>
        <taxon>Saccharomycetes</taxon>
        <taxon>Saccharomycetales</taxon>
        <taxon>Saccharomycetaceae</taxon>
        <taxon>Lachancea</taxon>
    </lineage>
</organism>
<dbReference type="EMBL" id="LT598490">
    <property type="protein sequence ID" value="SCW02556.1"/>
    <property type="molecule type" value="Genomic_DNA"/>
</dbReference>
<dbReference type="Proteomes" id="UP000190831">
    <property type="component" value="Chromosome F"/>
</dbReference>
<gene>
    <name evidence="2" type="ORF">LAFE_0F09054G</name>
</gene>
<evidence type="ECO:0000313" key="2">
    <source>
        <dbReference type="EMBL" id="SCW02556.1"/>
    </source>
</evidence>
<accession>A0A1G4MF54</accession>
<dbReference type="STRING" id="4955.A0A1G4MF54"/>
<feature type="region of interest" description="Disordered" evidence="1">
    <location>
        <begin position="260"/>
        <end position="306"/>
    </location>
</feature>
<keyword evidence="3" id="KW-1185">Reference proteome</keyword>
<feature type="region of interest" description="Disordered" evidence="1">
    <location>
        <begin position="319"/>
        <end position="343"/>
    </location>
</feature>
<evidence type="ECO:0000313" key="3">
    <source>
        <dbReference type="Proteomes" id="UP000190831"/>
    </source>
</evidence>
<dbReference type="AlphaFoldDB" id="A0A1G4MF54"/>
<sequence length="705" mass="77126">MPTIKEVAIDLTNFVLSNVNEAISFKPQLCYQVPAQDYAELRERYIAFTGTSMRKNKSKLYFLPTNISDELQQLNTSIPESAKEFPTDGHVYYKNRLITELDYENVKRVELACAYIAYATVNKAVNVEMHDTGHDDSDDDMDPEKLSPAESATLALRRGGVIGFRELGYLVSITPWHFHRVFKVITGLTIREYGQLCCEFIKKNRDIMNACKKKVEELKALGHSYHCFDDPDFLKEGTLSYEPTENVVLLPEYFIDPNKSKEHKKKQKEAKNSDGKCTQRVEARKRRSSVMSGRIRRASQSSICSNSSIQDALHNEVSFPTTPQMTSSAEQSDYSDQSESASPMMNLGLTHSRSRKGSVVSGIAGFPQQSTNIPAGKVTKRRGTAHMRNVSDPVINKNLRSLPLEQNLTAQNVMISPLVSPKVDFKYNMFSSGDMRPGTHSARQDSGDMGFPLDFGSSVPPHVLDPQDSGVYAMGMQNEPVPTTSSSGDSLPSAPFTMSINDAAMFNQNVLPNANDADGSTLVGGMGVVPDDELSQAYRLYGTTQILDEGKALESAGTSVSTVNTMISNAAGESAGKYSRNRVNSVIPEPEEFDRMFLSGFMSSNPSFQASSLGGDLPTRDDTMITSLTSLSGTDVAEATLQPEAKNVMPFMFDGNLGTNTLSPVCSPTTLDSGLPLYLPNTSLEALIASGGAQPQDGTTLNQHP</sequence>
<evidence type="ECO:0000256" key="1">
    <source>
        <dbReference type="SAM" id="MobiDB-lite"/>
    </source>
</evidence>